<evidence type="ECO:0000313" key="2">
    <source>
        <dbReference type="Proteomes" id="UP001501218"/>
    </source>
</evidence>
<gene>
    <name evidence="1" type="ORF">GCM10009854_30070</name>
</gene>
<organism evidence="1 2">
    <name type="scientific">Saccharopolyspora halophila</name>
    <dbReference type="NCBI Taxonomy" id="405551"/>
    <lineage>
        <taxon>Bacteria</taxon>
        <taxon>Bacillati</taxon>
        <taxon>Actinomycetota</taxon>
        <taxon>Actinomycetes</taxon>
        <taxon>Pseudonocardiales</taxon>
        <taxon>Pseudonocardiaceae</taxon>
        <taxon>Saccharopolyspora</taxon>
    </lineage>
</organism>
<comment type="caution">
    <text evidence="1">The sequence shown here is derived from an EMBL/GenBank/DDBJ whole genome shotgun (WGS) entry which is preliminary data.</text>
</comment>
<sequence length="132" mass="14530">MDITPWNGTTMRSFVEDVQGATKLDSADEAERLTRATLGTLAEGISGGQVDDLMPELPEELRRELSGRSGQARSLDKTSFLDRVSGEITTTDLETTEDLVRGVLRTLRTWAPEGQIDDTVDQLPRSISEMFG</sequence>
<keyword evidence="2" id="KW-1185">Reference proteome</keyword>
<accession>A0ABP5TE06</accession>
<reference evidence="2" key="1">
    <citation type="journal article" date="2019" name="Int. J. Syst. Evol. Microbiol.">
        <title>The Global Catalogue of Microorganisms (GCM) 10K type strain sequencing project: providing services to taxonomists for standard genome sequencing and annotation.</title>
        <authorList>
            <consortium name="The Broad Institute Genomics Platform"/>
            <consortium name="The Broad Institute Genome Sequencing Center for Infectious Disease"/>
            <person name="Wu L."/>
            <person name="Ma J."/>
        </authorList>
    </citation>
    <scope>NUCLEOTIDE SEQUENCE [LARGE SCALE GENOMIC DNA]</scope>
    <source>
        <strain evidence="2">JCM 16221</strain>
    </source>
</reference>
<proteinExistence type="predicted"/>
<dbReference type="Proteomes" id="UP001501218">
    <property type="component" value="Unassembled WGS sequence"/>
</dbReference>
<dbReference type="Pfam" id="PF10025">
    <property type="entry name" value="DUF2267"/>
    <property type="match status" value="1"/>
</dbReference>
<dbReference type="EMBL" id="BAAARA010000008">
    <property type="protein sequence ID" value="GAA2350270.1"/>
    <property type="molecule type" value="Genomic_DNA"/>
</dbReference>
<dbReference type="RefSeq" id="WP_344131983.1">
    <property type="nucleotide sequence ID" value="NZ_BAAARA010000008.1"/>
</dbReference>
<protein>
    <recommendedName>
        <fullName evidence="3">DUF2267 domain-containing protein</fullName>
    </recommendedName>
</protein>
<name>A0ABP5TE06_9PSEU</name>
<evidence type="ECO:0008006" key="3">
    <source>
        <dbReference type="Google" id="ProtNLM"/>
    </source>
</evidence>
<dbReference type="Gene3D" id="1.10.490.110">
    <property type="entry name" value="Uncharacterized conserved protein DUF2267"/>
    <property type="match status" value="1"/>
</dbReference>
<evidence type="ECO:0000313" key="1">
    <source>
        <dbReference type="EMBL" id="GAA2350270.1"/>
    </source>
</evidence>
<dbReference type="InterPro" id="IPR018727">
    <property type="entry name" value="DUF2267"/>
</dbReference>
<dbReference type="InterPro" id="IPR038282">
    <property type="entry name" value="DUF2267_sf"/>
</dbReference>